<evidence type="ECO:0000256" key="6">
    <source>
        <dbReference type="ARBA" id="ARBA00022763"/>
    </source>
</evidence>
<accession>A0ABZ2W090</accession>
<keyword evidence="9" id="KW-0234">DNA repair</keyword>
<dbReference type="Proteomes" id="UP001475781">
    <property type="component" value="Chromosome"/>
</dbReference>
<dbReference type="InterPro" id="IPR015797">
    <property type="entry name" value="NUDIX_hydrolase-like_dom_sf"/>
</dbReference>
<keyword evidence="5" id="KW-0479">Metal-binding</keyword>
<dbReference type="InterPro" id="IPR020084">
    <property type="entry name" value="NUDIX_hydrolase_CS"/>
</dbReference>
<evidence type="ECO:0000259" key="17">
    <source>
        <dbReference type="PROSITE" id="PS51462"/>
    </source>
</evidence>
<dbReference type="NCBIfam" id="NF006530">
    <property type="entry name" value="PRK08999.1"/>
    <property type="match status" value="1"/>
</dbReference>
<evidence type="ECO:0000256" key="3">
    <source>
        <dbReference type="ARBA" id="ARBA00022457"/>
    </source>
</evidence>
<dbReference type="PANTHER" id="PTHR47707">
    <property type="entry name" value="8-OXO-DGTP DIPHOSPHATASE"/>
    <property type="match status" value="1"/>
</dbReference>
<evidence type="ECO:0000256" key="1">
    <source>
        <dbReference type="ARBA" id="ARBA00001946"/>
    </source>
</evidence>
<evidence type="ECO:0000256" key="11">
    <source>
        <dbReference type="ARBA" id="ARBA00036904"/>
    </source>
</evidence>
<evidence type="ECO:0000256" key="8">
    <source>
        <dbReference type="ARBA" id="ARBA00022842"/>
    </source>
</evidence>
<comment type="catalytic activity">
    <reaction evidence="11">
        <text>8-oxo-GTP + H2O = 8-oxo-GMP + diphosphate + H(+)</text>
        <dbReference type="Rhea" id="RHEA:67616"/>
        <dbReference type="ChEBI" id="CHEBI:15377"/>
        <dbReference type="ChEBI" id="CHEBI:15378"/>
        <dbReference type="ChEBI" id="CHEBI:33019"/>
        <dbReference type="ChEBI" id="CHEBI:143553"/>
        <dbReference type="ChEBI" id="CHEBI:145694"/>
    </reaction>
</comment>
<keyword evidence="19" id="KW-1185">Reference proteome</keyword>
<keyword evidence="7 18" id="KW-0378">Hydrolase</keyword>
<dbReference type="InterPro" id="IPR000086">
    <property type="entry name" value="NUDIX_hydrolase_dom"/>
</dbReference>
<comment type="cofactor">
    <cofactor evidence="1">
        <name>Mg(2+)</name>
        <dbReference type="ChEBI" id="CHEBI:18420"/>
    </cofactor>
</comment>
<dbReference type="InterPro" id="IPR047127">
    <property type="entry name" value="MutT-like"/>
</dbReference>
<dbReference type="Pfam" id="PF14815">
    <property type="entry name" value="NUDIX_4"/>
    <property type="match status" value="1"/>
</dbReference>
<dbReference type="InterPro" id="IPR013785">
    <property type="entry name" value="Aldolase_TIM"/>
</dbReference>
<dbReference type="RefSeq" id="WP_117619636.1">
    <property type="nucleotide sequence ID" value="NZ_CP101118.1"/>
</dbReference>
<dbReference type="Pfam" id="PF02581">
    <property type="entry name" value="TMP-TENI"/>
    <property type="match status" value="1"/>
</dbReference>
<evidence type="ECO:0000256" key="13">
    <source>
        <dbReference type="ARBA" id="ARBA00040794"/>
    </source>
</evidence>
<proteinExistence type="inferred from homology"/>
<evidence type="ECO:0000256" key="4">
    <source>
        <dbReference type="ARBA" id="ARBA00022705"/>
    </source>
</evidence>
<dbReference type="GO" id="GO:0016787">
    <property type="term" value="F:hydrolase activity"/>
    <property type="evidence" value="ECO:0007669"/>
    <property type="project" value="UniProtKB-KW"/>
</dbReference>
<dbReference type="SUPFAM" id="SSF51391">
    <property type="entry name" value="Thiamin phosphate synthase"/>
    <property type="match status" value="1"/>
</dbReference>
<evidence type="ECO:0000256" key="2">
    <source>
        <dbReference type="ARBA" id="ARBA00005582"/>
    </source>
</evidence>
<evidence type="ECO:0000256" key="16">
    <source>
        <dbReference type="ARBA" id="ARBA00042798"/>
    </source>
</evidence>
<evidence type="ECO:0000313" key="19">
    <source>
        <dbReference type="Proteomes" id="UP001475781"/>
    </source>
</evidence>
<evidence type="ECO:0000256" key="15">
    <source>
        <dbReference type="ARBA" id="ARBA00041979"/>
    </source>
</evidence>
<protein>
    <recommendedName>
        <fullName evidence="13">8-oxo-dGTP diphosphatase</fullName>
        <ecNumber evidence="12">3.6.1.55</ecNumber>
    </recommendedName>
    <alternativeName>
        <fullName evidence="16">7,8-dihydro-8-oxoguanine-triphosphatase</fullName>
    </alternativeName>
    <alternativeName>
        <fullName evidence="15">Mutator protein MutT</fullName>
    </alternativeName>
    <alternativeName>
        <fullName evidence="14">dGTP pyrophosphohydrolase</fullName>
    </alternativeName>
</protein>
<dbReference type="InterPro" id="IPR029119">
    <property type="entry name" value="MutY_C"/>
</dbReference>
<evidence type="ECO:0000256" key="9">
    <source>
        <dbReference type="ARBA" id="ARBA00023204"/>
    </source>
</evidence>
<dbReference type="SUPFAM" id="SSF55811">
    <property type="entry name" value="Nudix"/>
    <property type="match status" value="1"/>
</dbReference>
<evidence type="ECO:0000256" key="5">
    <source>
        <dbReference type="ARBA" id="ARBA00022723"/>
    </source>
</evidence>
<evidence type="ECO:0000313" key="18">
    <source>
        <dbReference type="EMBL" id="WZF88144.1"/>
    </source>
</evidence>
<keyword evidence="6" id="KW-0227">DNA damage</keyword>
<name>A0ABZ2W090_9GAMM</name>
<dbReference type="InterPro" id="IPR022998">
    <property type="entry name" value="ThiamineP_synth_TenI"/>
</dbReference>
<evidence type="ECO:0000256" key="10">
    <source>
        <dbReference type="ARBA" id="ARBA00035861"/>
    </source>
</evidence>
<gene>
    <name evidence="18" type="ORF">NLK58_17775</name>
</gene>
<dbReference type="PROSITE" id="PS51462">
    <property type="entry name" value="NUDIX"/>
    <property type="match status" value="1"/>
</dbReference>
<feature type="domain" description="Nudix hydrolase" evidence="17">
    <location>
        <begin position="8"/>
        <end position="138"/>
    </location>
</feature>
<keyword evidence="4" id="KW-0235">DNA replication</keyword>
<keyword evidence="8" id="KW-0460">Magnesium</keyword>
<organism evidence="18 19">
    <name type="scientific">Marinobacter metalliresistant</name>
    <dbReference type="NCBI Taxonomy" id="2961995"/>
    <lineage>
        <taxon>Bacteria</taxon>
        <taxon>Pseudomonadati</taxon>
        <taxon>Pseudomonadota</taxon>
        <taxon>Gammaproteobacteria</taxon>
        <taxon>Pseudomonadales</taxon>
        <taxon>Marinobacteraceae</taxon>
        <taxon>Marinobacter</taxon>
    </lineage>
</organism>
<evidence type="ECO:0000256" key="12">
    <source>
        <dbReference type="ARBA" id="ARBA00038905"/>
    </source>
</evidence>
<comment type="catalytic activity">
    <reaction evidence="10">
        <text>8-oxo-dGTP + H2O = 8-oxo-dGMP + diphosphate + H(+)</text>
        <dbReference type="Rhea" id="RHEA:31575"/>
        <dbReference type="ChEBI" id="CHEBI:15377"/>
        <dbReference type="ChEBI" id="CHEBI:15378"/>
        <dbReference type="ChEBI" id="CHEBI:33019"/>
        <dbReference type="ChEBI" id="CHEBI:63224"/>
        <dbReference type="ChEBI" id="CHEBI:77896"/>
        <dbReference type="EC" id="3.6.1.55"/>
    </reaction>
</comment>
<dbReference type="Gene3D" id="3.20.20.70">
    <property type="entry name" value="Aldolase class I"/>
    <property type="match status" value="1"/>
</dbReference>
<dbReference type="InterPro" id="IPR036206">
    <property type="entry name" value="ThiamineP_synth_sf"/>
</dbReference>
<dbReference type="PANTHER" id="PTHR47707:SF1">
    <property type="entry name" value="NUDIX HYDROLASE FAMILY PROTEIN"/>
    <property type="match status" value="1"/>
</dbReference>
<dbReference type="EC" id="3.6.1.55" evidence="12"/>
<dbReference type="PROSITE" id="PS00893">
    <property type="entry name" value="NUDIX_BOX"/>
    <property type="match status" value="1"/>
</dbReference>
<dbReference type="CDD" id="cd00564">
    <property type="entry name" value="TMP_TenI"/>
    <property type="match status" value="1"/>
</dbReference>
<dbReference type="EMBL" id="CP101118">
    <property type="protein sequence ID" value="WZF88144.1"/>
    <property type="molecule type" value="Genomic_DNA"/>
</dbReference>
<dbReference type="CDD" id="cd03425">
    <property type="entry name" value="NUDIX_MutT_NudA_like"/>
    <property type="match status" value="1"/>
</dbReference>
<comment type="similarity">
    <text evidence="2">Belongs to the Nudix hydrolase family.</text>
</comment>
<sequence>MTSAKPLVKEIHVAVAVIVRNGQVLIARRPDHVHQGGLLEFPGGKVEPGESVQAALVREIAEETGLRVPEASLEPVIGIRHDYGDKQVFLDVWATRAAEGEPEGREGQPVEWLGPDRLRDQDFPAANRPIIRALRLPRQLAITGTAASADQAIERLRSGLADVPQSLVVLRAPAMTGPDYRQLAAAAVPVCEAASTGLIVHGAPGFFDGTPGARGLHLPWREAIKQVERPVPADAWLGVSCHDAMEIDHAVAIGADYVTLGPVKPTRSHPGQLAMGWEAFGALVSGAPLPVYGLGGLGLADLSEARQRGGQGIAGIRFWWPEN</sequence>
<dbReference type="InterPro" id="IPR020476">
    <property type="entry name" value="Nudix_hydrolase"/>
</dbReference>
<dbReference type="PRINTS" id="PR00502">
    <property type="entry name" value="NUDIXFAMILY"/>
</dbReference>
<evidence type="ECO:0000256" key="7">
    <source>
        <dbReference type="ARBA" id="ARBA00022801"/>
    </source>
</evidence>
<evidence type="ECO:0000256" key="14">
    <source>
        <dbReference type="ARBA" id="ARBA00041592"/>
    </source>
</evidence>
<keyword evidence="3" id="KW-0515">Mutator protein</keyword>
<dbReference type="Gene3D" id="3.90.79.10">
    <property type="entry name" value="Nucleoside Triphosphate Pyrophosphohydrolase"/>
    <property type="match status" value="1"/>
</dbReference>
<reference evidence="18 19" key="1">
    <citation type="submission" date="2022-07" db="EMBL/GenBank/DDBJ databases">
        <title>A copper resistant bacterium isolated from sediment samples of deep sea hydrothermal areas.</title>
        <authorList>
            <person name="Zeng X."/>
        </authorList>
    </citation>
    <scope>NUCLEOTIDE SEQUENCE [LARGE SCALE GENOMIC DNA]</scope>
    <source>
        <strain evidence="19">CuT 6</strain>
    </source>
</reference>